<accession>A0A5N5SMJ9</accession>
<dbReference type="AlphaFoldDB" id="A0A5N5SMJ9"/>
<gene>
    <name evidence="4" type="ORF">Anas_05510</name>
</gene>
<evidence type="ECO:0000256" key="2">
    <source>
        <dbReference type="SAM" id="Phobius"/>
    </source>
</evidence>
<feature type="compositionally biased region" description="Polar residues" evidence="1">
    <location>
        <begin position="20"/>
        <end position="74"/>
    </location>
</feature>
<keyword evidence="5" id="KW-1185">Reference proteome</keyword>
<dbReference type="GO" id="GO:0016020">
    <property type="term" value="C:membrane"/>
    <property type="evidence" value="ECO:0007669"/>
    <property type="project" value="InterPro"/>
</dbReference>
<sequence>MIVSHVFMQANDTETATSPFQTSFSVTSETTLECPTSVPPSGTSSHRSSTNNKSRFSFFNVSSLSRPPSSGTNSVHRRKPSVKSVQFGEKKEKRNSILVPNTTTTTINEEEKEDLGSGVIVDGTKQKEEDREDSSDEDEDEDNPLQKLIAPLISIFQLIIRSSYIATNIVMMAWSITYHSWLTFVLLMWACVL</sequence>
<protein>
    <recommendedName>
        <fullName evidence="3">Piezo TM1-24 domain-containing protein</fullName>
    </recommendedName>
</protein>
<dbReference type="Proteomes" id="UP000326759">
    <property type="component" value="Unassembled WGS sequence"/>
</dbReference>
<dbReference type="OrthoDB" id="6355573at2759"/>
<name>A0A5N5SMJ9_9CRUS</name>
<comment type="caution">
    <text evidence="4">The sequence shown here is derived from an EMBL/GenBank/DDBJ whole genome shotgun (WGS) entry which is preliminary data.</text>
</comment>
<reference evidence="4 5" key="1">
    <citation type="journal article" date="2019" name="PLoS Biol.">
        <title>Sex chromosomes control vertical transmission of feminizing Wolbachia symbionts in an isopod.</title>
        <authorList>
            <person name="Becking T."/>
            <person name="Chebbi M.A."/>
            <person name="Giraud I."/>
            <person name="Moumen B."/>
            <person name="Laverre T."/>
            <person name="Caubet Y."/>
            <person name="Peccoud J."/>
            <person name="Gilbert C."/>
            <person name="Cordaux R."/>
        </authorList>
    </citation>
    <scope>NUCLEOTIDE SEQUENCE [LARGE SCALE GENOMIC DNA]</scope>
    <source>
        <strain evidence="4">ANa2</strain>
        <tissue evidence="4">Whole body excluding digestive tract and cuticle</tissue>
    </source>
</reference>
<dbReference type="PANTHER" id="PTHR47049:SF2">
    <property type="entry name" value="PIEZO-TYPE MECHANOSENSITIVE ION CHANNEL HOMOLOG"/>
    <property type="match status" value="1"/>
</dbReference>
<feature type="domain" description="Piezo TM1-24" evidence="3">
    <location>
        <begin position="84"/>
        <end position="193"/>
    </location>
</feature>
<dbReference type="Pfam" id="PF24871">
    <property type="entry name" value="Piezo_TM1-24"/>
    <property type="match status" value="1"/>
</dbReference>
<dbReference type="InterPro" id="IPR027272">
    <property type="entry name" value="Piezo"/>
</dbReference>
<dbReference type="PANTHER" id="PTHR47049">
    <property type="entry name" value="PIEZO-TYPE MECHANOSENSITIVE ION CHANNEL HOMOLOG"/>
    <property type="match status" value="1"/>
</dbReference>
<feature type="compositionally biased region" description="Acidic residues" evidence="1">
    <location>
        <begin position="130"/>
        <end position="143"/>
    </location>
</feature>
<keyword evidence="2" id="KW-0472">Membrane</keyword>
<feature type="non-terminal residue" evidence="4">
    <location>
        <position position="193"/>
    </location>
</feature>
<keyword evidence="2" id="KW-0812">Transmembrane</keyword>
<dbReference type="InterPro" id="IPR056769">
    <property type="entry name" value="Piezo_TM1-24"/>
</dbReference>
<evidence type="ECO:0000259" key="3">
    <source>
        <dbReference type="Pfam" id="PF24871"/>
    </source>
</evidence>
<evidence type="ECO:0000313" key="4">
    <source>
        <dbReference type="EMBL" id="KAB7495226.1"/>
    </source>
</evidence>
<feature type="transmembrane region" description="Helical" evidence="2">
    <location>
        <begin position="172"/>
        <end position="192"/>
    </location>
</feature>
<keyword evidence="2" id="KW-1133">Transmembrane helix</keyword>
<evidence type="ECO:0000313" key="5">
    <source>
        <dbReference type="Proteomes" id="UP000326759"/>
    </source>
</evidence>
<organism evidence="4 5">
    <name type="scientific">Armadillidium nasatum</name>
    <dbReference type="NCBI Taxonomy" id="96803"/>
    <lineage>
        <taxon>Eukaryota</taxon>
        <taxon>Metazoa</taxon>
        <taxon>Ecdysozoa</taxon>
        <taxon>Arthropoda</taxon>
        <taxon>Crustacea</taxon>
        <taxon>Multicrustacea</taxon>
        <taxon>Malacostraca</taxon>
        <taxon>Eumalacostraca</taxon>
        <taxon>Peracarida</taxon>
        <taxon>Isopoda</taxon>
        <taxon>Oniscidea</taxon>
        <taxon>Crinocheta</taxon>
        <taxon>Armadillidiidae</taxon>
        <taxon>Armadillidium</taxon>
    </lineage>
</organism>
<evidence type="ECO:0000256" key="1">
    <source>
        <dbReference type="SAM" id="MobiDB-lite"/>
    </source>
</evidence>
<feature type="region of interest" description="Disordered" evidence="1">
    <location>
        <begin position="20"/>
        <end position="143"/>
    </location>
</feature>
<proteinExistence type="predicted"/>
<dbReference type="EMBL" id="SEYY01022885">
    <property type="protein sequence ID" value="KAB7495226.1"/>
    <property type="molecule type" value="Genomic_DNA"/>
</dbReference>
<dbReference type="GO" id="GO:0008381">
    <property type="term" value="F:mechanosensitive monoatomic ion channel activity"/>
    <property type="evidence" value="ECO:0007669"/>
    <property type="project" value="InterPro"/>
</dbReference>